<keyword evidence="2" id="KW-0378">Hydrolase</keyword>
<dbReference type="Gene3D" id="3.40.800.10">
    <property type="entry name" value="Ureohydrolase domain"/>
    <property type="match status" value="1"/>
</dbReference>
<keyword evidence="1" id="KW-0479">Metal-binding</keyword>
<protein>
    <submittedName>
        <fullName evidence="4">Ureohydrolase</fullName>
    </submittedName>
</protein>
<dbReference type="CDD" id="cd09988">
    <property type="entry name" value="Formimidoylglutamase"/>
    <property type="match status" value="1"/>
</dbReference>
<proteinExistence type="inferred from homology"/>
<dbReference type="AlphaFoldDB" id="A0A8J6AUH6"/>
<accession>A0A8J6AUH6</accession>
<evidence type="ECO:0000256" key="1">
    <source>
        <dbReference type="ARBA" id="ARBA00022723"/>
    </source>
</evidence>
<dbReference type="Proteomes" id="UP000717585">
    <property type="component" value="Unassembled WGS sequence"/>
</dbReference>
<dbReference type="EMBL" id="JAHDYR010000032">
    <property type="protein sequence ID" value="KAG9392810.1"/>
    <property type="molecule type" value="Genomic_DNA"/>
</dbReference>
<keyword evidence="5" id="KW-1185">Reference proteome</keyword>
<evidence type="ECO:0000256" key="3">
    <source>
        <dbReference type="PROSITE-ProRule" id="PRU00742"/>
    </source>
</evidence>
<gene>
    <name evidence="4" type="ORF">J8273_5848</name>
</gene>
<evidence type="ECO:0000313" key="5">
    <source>
        <dbReference type="Proteomes" id="UP000717585"/>
    </source>
</evidence>
<dbReference type="Pfam" id="PF00491">
    <property type="entry name" value="Arginase"/>
    <property type="match status" value="1"/>
</dbReference>
<dbReference type="GO" id="GO:0046872">
    <property type="term" value="F:metal ion binding"/>
    <property type="evidence" value="ECO:0007669"/>
    <property type="project" value="UniProtKB-KW"/>
</dbReference>
<dbReference type="GO" id="GO:0033389">
    <property type="term" value="P:putrescine biosynthetic process from arginine, via agmatine"/>
    <property type="evidence" value="ECO:0007669"/>
    <property type="project" value="TreeGrafter"/>
</dbReference>
<evidence type="ECO:0000256" key="2">
    <source>
        <dbReference type="ARBA" id="ARBA00022801"/>
    </source>
</evidence>
<comment type="similarity">
    <text evidence="3">Belongs to the arginase family.</text>
</comment>
<dbReference type="PANTHER" id="PTHR11358:SF26">
    <property type="entry name" value="GUANIDINO ACID HYDROLASE, MITOCHONDRIAL"/>
    <property type="match status" value="1"/>
</dbReference>
<sequence length="308" mass="33228">MAARIGDARLSSIITDGDDGDIVLIGFPFDEGCTRNGGRPGAQGGPEAFRTMLKKTGPTIDPRTGTDISRLRITDAGDATSNDGTLESAHASLERMVRSVVEKGGIPFVIGGGNDQSFPNGRGFLQGRGEDMSRGFTVVNIDAHFDVRPLEDGKVHSGSPFRCLAECYEFKEAQGRLVEFAAQSWQCSAAHAEFIRGVGGEIRWFDDIHADPLSSFKDVVDTAQTHGDLFVSFDIDSIQSSDCPGVSCPAPTGLTAWDALRMCRIAGQTKCVRVVDMSEFNPAVESYRTSKLTAAMFYQFVLGVAERK</sequence>
<dbReference type="OrthoDB" id="288726at2759"/>
<dbReference type="InterPro" id="IPR023696">
    <property type="entry name" value="Ureohydrolase_dom_sf"/>
</dbReference>
<comment type="caution">
    <text evidence="4">The sequence shown here is derived from an EMBL/GenBank/DDBJ whole genome shotgun (WGS) entry which is preliminary data.</text>
</comment>
<reference evidence="4" key="1">
    <citation type="submission" date="2021-05" db="EMBL/GenBank/DDBJ databases">
        <title>A free-living protist that lacks canonical eukaryotic 1 DNA replication and segregation systems.</title>
        <authorList>
            <person name="Salas-Leiva D.E."/>
            <person name="Tromer E.C."/>
            <person name="Curtis B.A."/>
            <person name="Jerlstrom-Hultqvist J."/>
            <person name="Kolisko M."/>
            <person name="Yi Z."/>
            <person name="Salas-Leiva J.S."/>
            <person name="Gallot-Lavallee L."/>
            <person name="Kops G.J.P.L."/>
            <person name="Archibald J.M."/>
            <person name="Simpson A.G.B."/>
            <person name="Roger A.J."/>
        </authorList>
    </citation>
    <scope>NUCLEOTIDE SEQUENCE</scope>
    <source>
        <strain evidence="4">BICM</strain>
    </source>
</reference>
<dbReference type="PANTHER" id="PTHR11358">
    <property type="entry name" value="ARGINASE/AGMATINASE"/>
    <property type="match status" value="1"/>
</dbReference>
<organism evidence="4 5">
    <name type="scientific">Carpediemonas membranifera</name>
    <dbReference type="NCBI Taxonomy" id="201153"/>
    <lineage>
        <taxon>Eukaryota</taxon>
        <taxon>Metamonada</taxon>
        <taxon>Carpediemonas-like organisms</taxon>
        <taxon>Carpediemonas</taxon>
    </lineage>
</organism>
<dbReference type="PROSITE" id="PS51409">
    <property type="entry name" value="ARGINASE_2"/>
    <property type="match status" value="1"/>
</dbReference>
<dbReference type="PIRSF" id="PIRSF036979">
    <property type="entry name" value="Arginase"/>
    <property type="match status" value="1"/>
</dbReference>
<dbReference type="GO" id="GO:0008783">
    <property type="term" value="F:agmatinase activity"/>
    <property type="evidence" value="ECO:0007669"/>
    <property type="project" value="TreeGrafter"/>
</dbReference>
<evidence type="ECO:0000313" key="4">
    <source>
        <dbReference type="EMBL" id="KAG9392810.1"/>
    </source>
</evidence>
<dbReference type="InterPro" id="IPR006035">
    <property type="entry name" value="Ureohydrolase"/>
</dbReference>
<name>A0A8J6AUH6_9EUKA</name>
<dbReference type="SUPFAM" id="SSF52768">
    <property type="entry name" value="Arginase/deacetylase"/>
    <property type="match status" value="1"/>
</dbReference>